<comment type="caution">
    <text evidence="3">The sequence shown here is derived from an EMBL/GenBank/DDBJ whole genome shotgun (WGS) entry which is preliminary data.</text>
</comment>
<protein>
    <recommendedName>
        <fullName evidence="2">Hemerythrin-like domain-containing protein</fullName>
    </recommendedName>
</protein>
<dbReference type="GeneID" id="70131476"/>
<accession>A0A9P8UQ00</accession>
<dbReference type="InterPro" id="IPR012312">
    <property type="entry name" value="Hemerythrin-like"/>
</dbReference>
<dbReference type="Gene3D" id="1.20.120.520">
    <property type="entry name" value="nmb1532 protein domain like"/>
    <property type="match status" value="1"/>
</dbReference>
<dbReference type="PANTHER" id="PTHR35585:SF1">
    <property type="entry name" value="HHE DOMAIN PROTEIN (AFU_ORTHOLOGUE AFUA_4G00730)"/>
    <property type="match status" value="1"/>
</dbReference>
<dbReference type="AlphaFoldDB" id="A0A9P8UQ00"/>
<organism evidence="3 4">
    <name type="scientific">Truncatella angustata</name>
    <dbReference type="NCBI Taxonomy" id="152316"/>
    <lineage>
        <taxon>Eukaryota</taxon>
        <taxon>Fungi</taxon>
        <taxon>Dikarya</taxon>
        <taxon>Ascomycota</taxon>
        <taxon>Pezizomycotina</taxon>
        <taxon>Sordariomycetes</taxon>
        <taxon>Xylariomycetidae</taxon>
        <taxon>Amphisphaeriales</taxon>
        <taxon>Sporocadaceae</taxon>
        <taxon>Truncatella</taxon>
    </lineage>
</organism>
<dbReference type="RefSeq" id="XP_045960204.1">
    <property type="nucleotide sequence ID" value="XM_046102584.1"/>
</dbReference>
<dbReference type="EMBL" id="JAGPXC010000003">
    <property type="protein sequence ID" value="KAH6655939.1"/>
    <property type="molecule type" value="Genomic_DNA"/>
</dbReference>
<dbReference type="OrthoDB" id="9983919at2759"/>
<feature type="region of interest" description="Disordered" evidence="1">
    <location>
        <begin position="310"/>
        <end position="340"/>
    </location>
</feature>
<keyword evidence="4" id="KW-1185">Reference proteome</keyword>
<dbReference type="Pfam" id="PF01814">
    <property type="entry name" value="Hemerythrin"/>
    <property type="match status" value="1"/>
</dbReference>
<reference evidence="3" key="1">
    <citation type="journal article" date="2021" name="Nat. Commun.">
        <title>Genetic determinants of endophytism in the Arabidopsis root mycobiome.</title>
        <authorList>
            <person name="Mesny F."/>
            <person name="Miyauchi S."/>
            <person name="Thiergart T."/>
            <person name="Pickel B."/>
            <person name="Atanasova L."/>
            <person name="Karlsson M."/>
            <person name="Huettel B."/>
            <person name="Barry K.W."/>
            <person name="Haridas S."/>
            <person name="Chen C."/>
            <person name="Bauer D."/>
            <person name="Andreopoulos W."/>
            <person name="Pangilinan J."/>
            <person name="LaButti K."/>
            <person name="Riley R."/>
            <person name="Lipzen A."/>
            <person name="Clum A."/>
            <person name="Drula E."/>
            <person name="Henrissat B."/>
            <person name="Kohler A."/>
            <person name="Grigoriev I.V."/>
            <person name="Martin F.M."/>
            <person name="Hacquard S."/>
        </authorList>
    </citation>
    <scope>NUCLEOTIDE SEQUENCE</scope>
    <source>
        <strain evidence="3">MPI-SDFR-AT-0073</strain>
    </source>
</reference>
<dbReference type="PANTHER" id="PTHR35585">
    <property type="entry name" value="HHE DOMAIN PROTEIN (AFU_ORTHOLOGUE AFUA_4G00730)"/>
    <property type="match status" value="1"/>
</dbReference>
<feature type="compositionally biased region" description="Basic and acidic residues" evidence="1">
    <location>
        <begin position="224"/>
        <end position="240"/>
    </location>
</feature>
<evidence type="ECO:0000256" key="1">
    <source>
        <dbReference type="SAM" id="MobiDB-lite"/>
    </source>
</evidence>
<dbReference type="CDD" id="cd12108">
    <property type="entry name" value="Hr-like"/>
    <property type="match status" value="1"/>
</dbReference>
<sequence length="340" mass="38090">MYYRAIRLASSALQTLQTQSQSVSRSLKPQPQFQRIAVISQRFASSKIIEAIKEDHRQLEYYHDRILNGKNDDEKIRYQNAFVWELTRHSIGEELVVYPALEKRLPYGKDMADKDREEHQTVKNLLYEFQKLKPSDSNFQPTLDKLMKNLKQHIEEEEHSDLVELEEALDNTESSELSSKFERTKYLTPTRSHPNAPNKPPFETVVGLMSAPLDRIGDLLRRWPNDASHQSKGDQIEDPNKGFPAGFQVSDLTSNATAKAKEGAETISSKVGDIANKVREMRDISKKVGNKSSPKVGDFASKTGDAVKNVFAGPGEATTGAGKKQGKDKRGHPAAGGPPM</sequence>
<dbReference type="Proteomes" id="UP000758603">
    <property type="component" value="Unassembled WGS sequence"/>
</dbReference>
<name>A0A9P8UQ00_9PEZI</name>
<feature type="region of interest" description="Disordered" evidence="1">
    <location>
        <begin position="224"/>
        <end position="247"/>
    </location>
</feature>
<evidence type="ECO:0000313" key="3">
    <source>
        <dbReference type="EMBL" id="KAH6655939.1"/>
    </source>
</evidence>
<evidence type="ECO:0000259" key="2">
    <source>
        <dbReference type="Pfam" id="PF01814"/>
    </source>
</evidence>
<feature type="domain" description="Hemerythrin-like" evidence="2">
    <location>
        <begin position="48"/>
        <end position="159"/>
    </location>
</feature>
<gene>
    <name evidence="3" type="ORF">BKA67DRAFT_562231</name>
</gene>
<evidence type="ECO:0000313" key="4">
    <source>
        <dbReference type="Proteomes" id="UP000758603"/>
    </source>
</evidence>
<proteinExistence type="predicted"/>